<evidence type="ECO:0000313" key="2">
    <source>
        <dbReference type="EMBL" id="QDZ14319.1"/>
    </source>
</evidence>
<keyword evidence="1" id="KW-0472">Membrane</keyword>
<gene>
    <name evidence="2" type="ORF">FPZ11_05650</name>
</gene>
<dbReference type="AlphaFoldDB" id="A0A5B8M2Z3"/>
<protein>
    <recommendedName>
        <fullName evidence="4">Membrane-anchored protein</fullName>
    </recommendedName>
</protein>
<dbReference type="EMBL" id="CP042305">
    <property type="protein sequence ID" value="QDZ14319.1"/>
    <property type="molecule type" value="Genomic_DNA"/>
</dbReference>
<dbReference type="Pfam" id="PF03988">
    <property type="entry name" value="DUF347"/>
    <property type="match status" value="3"/>
</dbReference>
<evidence type="ECO:0000313" key="3">
    <source>
        <dbReference type="Proteomes" id="UP000320216"/>
    </source>
</evidence>
<sequence>MPRPADTRSPGTPFTRVPKPTPSFWITKAVSTAMGEAVSDYSIHVLPPVVAVLCGFVLFVIALIVQLTRGRYSPWSYWLTVGMVAVFGTMAADVMHVALGVPYAVSTTFYALALAAVFLVWWRVEGTLSVHDIVTTRRELFYWAAVIATFAMGTALGDLAAVGLGLGYAASIVVFALVMLVPVLGFRLARWNGVFCFWFAYVVTRPLGASIADALGKPRSAGGLGLGDGPVALVLVLLMAALVVAMYVPSRRGVRTRSLAS</sequence>
<proteinExistence type="predicted"/>
<feature type="transmembrane region" description="Helical" evidence="1">
    <location>
        <begin position="168"/>
        <end position="186"/>
    </location>
</feature>
<feature type="transmembrane region" description="Helical" evidence="1">
    <location>
        <begin position="103"/>
        <end position="121"/>
    </location>
</feature>
<dbReference type="KEGG" id="huw:FPZ11_05650"/>
<evidence type="ECO:0000256" key="1">
    <source>
        <dbReference type="SAM" id="Phobius"/>
    </source>
</evidence>
<keyword evidence="1" id="KW-0812">Transmembrane</keyword>
<accession>A0A5B8M2Z3</accession>
<name>A0A5B8M2Z3_9MICO</name>
<keyword evidence="1" id="KW-1133">Transmembrane helix</keyword>
<dbReference type="InterPro" id="IPR007136">
    <property type="entry name" value="DUF347"/>
</dbReference>
<evidence type="ECO:0008006" key="4">
    <source>
        <dbReference type="Google" id="ProtNLM"/>
    </source>
</evidence>
<feature type="transmembrane region" description="Helical" evidence="1">
    <location>
        <begin position="231"/>
        <end position="248"/>
    </location>
</feature>
<organism evidence="2 3">
    <name type="scientific">Humibacter ginsenosidimutans</name>
    <dbReference type="NCBI Taxonomy" id="2599293"/>
    <lineage>
        <taxon>Bacteria</taxon>
        <taxon>Bacillati</taxon>
        <taxon>Actinomycetota</taxon>
        <taxon>Actinomycetes</taxon>
        <taxon>Micrococcales</taxon>
        <taxon>Microbacteriaceae</taxon>
        <taxon>Humibacter</taxon>
    </lineage>
</organism>
<dbReference type="Proteomes" id="UP000320216">
    <property type="component" value="Chromosome"/>
</dbReference>
<feature type="transmembrane region" description="Helical" evidence="1">
    <location>
        <begin position="45"/>
        <end position="65"/>
    </location>
</feature>
<feature type="transmembrane region" description="Helical" evidence="1">
    <location>
        <begin position="77"/>
        <end position="97"/>
    </location>
</feature>
<dbReference type="OrthoDB" id="9794709at2"/>
<keyword evidence="3" id="KW-1185">Reference proteome</keyword>
<reference evidence="2 3" key="1">
    <citation type="submission" date="2019-07" db="EMBL/GenBank/DDBJ databases">
        <title>Full genome sequence of Humibacter sp. WJ7-1.</title>
        <authorList>
            <person name="Im W.-T."/>
        </authorList>
    </citation>
    <scope>NUCLEOTIDE SEQUENCE [LARGE SCALE GENOMIC DNA]</scope>
    <source>
        <strain evidence="2 3">WJ7-1</strain>
    </source>
</reference>
<dbReference type="RefSeq" id="WP_146319095.1">
    <property type="nucleotide sequence ID" value="NZ_CP042305.1"/>
</dbReference>
<feature type="transmembrane region" description="Helical" evidence="1">
    <location>
        <begin position="141"/>
        <end position="162"/>
    </location>
</feature>
<feature type="transmembrane region" description="Helical" evidence="1">
    <location>
        <begin position="193"/>
        <end position="211"/>
    </location>
</feature>